<reference evidence="2" key="1">
    <citation type="journal article" date="2014" name="Front. Microbiol.">
        <title>High frequency of phylogenetically diverse reductive dehalogenase-homologous genes in deep subseafloor sedimentary metagenomes.</title>
        <authorList>
            <person name="Kawai M."/>
            <person name="Futagami T."/>
            <person name="Toyoda A."/>
            <person name="Takaki Y."/>
            <person name="Nishi S."/>
            <person name="Hori S."/>
            <person name="Arai W."/>
            <person name="Tsubouchi T."/>
            <person name="Morono Y."/>
            <person name="Uchiyama I."/>
            <person name="Ito T."/>
            <person name="Fujiyama A."/>
            <person name="Inagaki F."/>
            <person name="Takami H."/>
        </authorList>
    </citation>
    <scope>NUCLEOTIDE SEQUENCE</scope>
    <source>
        <strain evidence="2">Expedition CK06-06</strain>
    </source>
</reference>
<evidence type="ECO:0000313" key="2">
    <source>
        <dbReference type="EMBL" id="GAH93001.1"/>
    </source>
</evidence>
<dbReference type="InterPro" id="IPR036052">
    <property type="entry name" value="TrpB-like_PALP_sf"/>
</dbReference>
<dbReference type="SUPFAM" id="SSF53686">
    <property type="entry name" value="Tryptophan synthase beta subunit-like PLP-dependent enzymes"/>
    <property type="match status" value="1"/>
</dbReference>
<dbReference type="AlphaFoldDB" id="X1JE92"/>
<organism evidence="2">
    <name type="scientific">marine sediment metagenome</name>
    <dbReference type="NCBI Taxonomy" id="412755"/>
    <lineage>
        <taxon>unclassified sequences</taxon>
        <taxon>metagenomes</taxon>
        <taxon>ecological metagenomes</taxon>
    </lineage>
</organism>
<accession>X1JE92</accession>
<dbReference type="InterPro" id="IPR001926">
    <property type="entry name" value="TrpB-like_PALP"/>
</dbReference>
<feature type="non-terminal residue" evidence="2">
    <location>
        <position position="98"/>
    </location>
</feature>
<sequence length="98" mass="10718">MEGKIDYFVTGIGTGGTICGTAKYLKEKDPGIKAIGVDPAGSVFFDYFHSKKLIKPSPYLLEGLGDEFLIGCVDFSLIDDIYQVTDKEAFLTARKLTD</sequence>
<comment type="caution">
    <text evidence="2">The sequence shown here is derived from an EMBL/GenBank/DDBJ whole genome shotgun (WGS) entry which is preliminary data.</text>
</comment>
<dbReference type="Pfam" id="PF00291">
    <property type="entry name" value="PALP"/>
    <property type="match status" value="1"/>
</dbReference>
<dbReference type="PANTHER" id="PTHR10314">
    <property type="entry name" value="CYSTATHIONINE BETA-SYNTHASE"/>
    <property type="match status" value="1"/>
</dbReference>
<feature type="domain" description="Tryptophan synthase beta chain-like PALP" evidence="1">
    <location>
        <begin position="3"/>
        <end position="96"/>
    </location>
</feature>
<proteinExistence type="predicted"/>
<gene>
    <name evidence="2" type="ORF">S03H2_68908</name>
</gene>
<name>X1JE92_9ZZZZ</name>
<dbReference type="Gene3D" id="3.40.50.1100">
    <property type="match status" value="1"/>
</dbReference>
<evidence type="ECO:0000259" key="1">
    <source>
        <dbReference type="Pfam" id="PF00291"/>
    </source>
</evidence>
<dbReference type="InterPro" id="IPR050214">
    <property type="entry name" value="Cys_Synth/Cystath_Beta-Synth"/>
</dbReference>
<dbReference type="EMBL" id="BARU01045405">
    <property type="protein sequence ID" value="GAH93001.1"/>
    <property type="molecule type" value="Genomic_DNA"/>
</dbReference>
<protein>
    <recommendedName>
        <fullName evidence="1">Tryptophan synthase beta chain-like PALP domain-containing protein</fullName>
    </recommendedName>
</protein>